<proteinExistence type="predicted"/>
<dbReference type="PANTHER" id="PTHR34293:SF1">
    <property type="entry name" value="HTH-TYPE TRANSCRIPTIONAL REGULATOR TRMBL2"/>
    <property type="match status" value="1"/>
</dbReference>
<gene>
    <name evidence="2" type="ORF">HARCEL1_05245</name>
</gene>
<name>A0A2R4X062_9EURY</name>
<dbReference type="InterPro" id="IPR002831">
    <property type="entry name" value="Tscrpt_reg_TrmB_N"/>
</dbReference>
<dbReference type="Gene3D" id="1.10.10.10">
    <property type="entry name" value="Winged helix-like DNA-binding domain superfamily/Winged helix DNA-binding domain"/>
    <property type="match status" value="1"/>
</dbReference>
<dbReference type="InterPro" id="IPR036388">
    <property type="entry name" value="WH-like_DNA-bd_sf"/>
</dbReference>
<keyword evidence="3" id="KW-1185">Reference proteome</keyword>
<dbReference type="InterPro" id="IPR051797">
    <property type="entry name" value="TrmB-like"/>
</dbReference>
<dbReference type="KEGG" id="harc:HARCEL1_05245"/>
<dbReference type="AlphaFoldDB" id="A0A2R4X062"/>
<protein>
    <submittedName>
        <fullName evidence="2">TrmB family transcriptional regulator</fullName>
    </submittedName>
</protein>
<accession>A0A2R4X062</accession>
<feature type="domain" description="Transcription regulator TrmB N-terminal" evidence="1">
    <location>
        <begin position="22"/>
        <end position="87"/>
    </location>
</feature>
<dbReference type="Pfam" id="PF01978">
    <property type="entry name" value="TrmB"/>
    <property type="match status" value="1"/>
</dbReference>
<organism evidence="2 3">
    <name type="scientific">Halococcoides cellulosivorans</name>
    <dbReference type="NCBI Taxonomy" id="1679096"/>
    <lineage>
        <taxon>Archaea</taxon>
        <taxon>Methanobacteriati</taxon>
        <taxon>Methanobacteriota</taxon>
        <taxon>Stenosarchaea group</taxon>
        <taxon>Halobacteria</taxon>
        <taxon>Halobacteriales</taxon>
        <taxon>Haloarculaceae</taxon>
        <taxon>Halococcoides</taxon>
    </lineage>
</organism>
<reference evidence="2 3" key="1">
    <citation type="submission" date="2018-04" db="EMBL/GenBank/DDBJ databases">
        <title>Halococcoides cellulosivorans gen. nov., sp. nov., an extremely halophilic cellulose-utilizing haloarchaeon from hypersaline lakes.</title>
        <authorList>
            <person name="Sorokin D.Y."/>
            <person name="Toshchakov S.V."/>
            <person name="Samarov N.I."/>
            <person name="Korzhenkov A."/>
            <person name="Kublanov I.V."/>
        </authorList>
    </citation>
    <scope>NUCLEOTIDE SEQUENCE [LARGE SCALE GENOMIC DNA]</scope>
    <source>
        <strain evidence="2 3">HArcel1</strain>
    </source>
</reference>
<evidence type="ECO:0000313" key="2">
    <source>
        <dbReference type="EMBL" id="AWB27151.1"/>
    </source>
</evidence>
<evidence type="ECO:0000259" key="1">
    <source>
        <dbReference type="Pfam" id="PF01978"/>
    </source>
</evidence>
<sequence length="271" mass="29198">MERHGVTTSEDADTIEAAVDLLERFEFTEYEARSFVALCRIGQGSARDVDEVSQVPRARVYGCMEALAERGVVDVQEGSPRTFRAVDHDEAIATIERRTTRQLDQLHARLAALSAPERGSESGDVWVLEGVAPVADRLEGLIGAAEAEVLLALADPSLLTDDLRAAITDADAREVEMLAASPSEEIRAALRRAAPHATVLETWTWWEEVPIQQGAISAIALLDGSALLASTRLHAAGASDDHRAVWTDGGAVPIVGMMRPLLESGLRRSEG</sequence>
<evidence type="ECO:0000313" key="3">
    <source>
        <dbReference type="Proteomes" id="UP000244727"/>
    </source>
</evidence>
<dbReference type="Proteomes" id="UP000244727">
    <property type="component" value="Chromosome"/>
</dbReference>
<dbReference type="PANTHER" id="PTHR34293">
    <property type="entry name" value="HTH-TYPE TRANSCRIPTIONAL REGULATOR TRMBL2"/>
    <property type="match status" value="1"/>
</dbReference>
<dbReference type="EMBL" id="CP028858">
    <property type="protein sequence ID" value="AWB27151.1"/>
    <property type="molecule type" value="Genomic_DNA"/>
</dbReference>